<dbReference type="Gene3D" id="3.30.559.10">
    <property type="entry name" value="Chloramphenicol acetyltransferase-like domain"/>
    <property type="match status" value="1"/>
</dbReference>
<keyword evidence="2" id="KW-0808">Transferase</keyword>
<organism evidence="4 5">
    <name type="scientific">Saponaria officinalis</name>
    <name type="common">Common soapwort</name>
    <name type="synonym">Lychnis saponaria</name>
    <dbReference type="NCBI Taxonomy" id="3572"/>
    <lineage>
        <taxon>Eukaryota</taxon>
        <taxon>Viridiplantae</taxon>
        <taxon>Streptophyta</taxon>
        <taxon>Embryophyta</taxon>
        <taxon>Tracheophyta</taxon>
        <taxon>Spermatophyta</taxon>
        <taxon>Magnoliopsida</taxon>
        <taxon>eudicotyledons</taxon>
        <taxon>Gunneridae</taxon>
        <taxon>Pentapetalae</taxon>
        <taxon>Caryophyllales</taxon>
        <taxon>Caryophyllaceae</taxon>
        <taxon>Caryophylleae</taxon>
        <taxon>Saponaria</taxon>
    </lineage>
</organism>
<evidence type="ECO:0000256" key="3">
    <source>
        <dbReference type="ARBA" id="ARBA00023315"/>
    </source>
</evidence>
<sequence>MFNKETCNKIRSMLCSNDTNLNRHSLTMALSAFIWSRVKLAREINGNQIPCEAYQAVNIRSKVHTLSESYYYFGNMVVNALAKLSNKHDESALCNSFMETMENSIEKIIHEKGFIEGLQNGKEDLGFMAEHFERASRGEIMTFGFSSLRSLPIYEADFGWGKPIWVTSATLVLNDIAIMIPGGASSEDTYVYVNLRPPQMANLEADQLFLSFVSNKSANFVTSKM</sequence>
<dbReference type="PANTHER" id="PTHR31623:SF17">
    <property type="entry name" value="F21J9.9"/>
    <property type="match status" value="1"/>
</dbReference>
<name>A0AAW1K501_SAPOF</name>
<keyword evidence="3" id="KW-0012">Acyltransferase</keyword>
<keyword evidence="5" id="KW-1185">Reference proteome</keyword>
<evidence type="ECO:0000256" key="1">
    <source>
        <dbReference type="ARBA" id="ARBA00009861"/>
    </source>
</evidence>
<comment type="caution">
    <text evidence="4">The sequence shown here is derived from an EMBL/GenBank/DDBJ whole genome shotgun (WGS) entry which is preliminary data.</text>
</comment>
<evidence type="ECO:0000313" key="5">
    <source>
        <dbReference type="Proteomes" id="UP001443914"/>
    </source>
</evidence>
<protein>
    <submittedName>
        <fullName evidence="4">Uncharacterized protein</fullName>
    </submittedName>
</protein>
<comment type="similarity">
    <text evidence="1">Belongs to the plant acyltransferase family.</text>
</comment>
<dbReference type="EMBL" id="JBDFQZ010000006">
    <property type="protein sequence ID" value="KAK9713134.1"/>
    <property type="molecule type" value="Genomic_DNA"/>
</dbReference>
<proteinExistence type="inferred from homology"/>
<dbReference type="AlphaFoldDB" id="A0AAW1K501"/>
<dbReference type="GO" id="GO:0016746">
    <property type="term" value="F:acyltransferase activity"/>
    <property type="evidence" value="ECO:0007669"/>
    <property type="project" value="UniProtKB-KW"/>
</dbReference>
<evidence type="ECO:0000256" key="2">
    <source>
        <dbReference type="ARBA" id="ARBA00022679"/>
    </source>
</evidence>
<dbReference type="InterPro" id="IPR023213">
    <property type="entry name" value="CAT-like_dom_sf"/>
</dbReference>
<gene>
    <name evidence="4" type="ORF">RND81_06G005500</name>
</gene>
<evidence type="ECO:0000313" key="4">
    <source>
        <dbReference type="EMBL" id="KAK9713134.1"/>
    </source>
</evidence>
<accession>A0AAW1K501</accession>
<dbReference type="Proteomes" id="UP001443914">
    <property type="component" value="Unassembled WGS sequence"/>
</dbReference>
<reference evidence="4" key="1">
    <citation type="submission" date="2024-03" db="EMBL/GenBank/DDBJ databases">
        <title>WGS assembly of Saponaria officinalis var. Norfolk2.</title>
        <authorList>
            <person name="Jenkins J."/>
            <person name="Shu S."/>
            <person name="Grimwood J."/>
            <person name="Barry K."/>
            <person name="Goodstein D."/>
            <person name="Schmutz J."/>
            <person name="Leebens-Mack J."/>
            <person name="Osbourn A."/>
        </authorList>
    </citation>
    <scope>NUCLEOTIDE SEQUENCE [LARGE SCALE GENOMIC DNA]</scope>
    <source>
        <strain evidence="4">JIC</strain>
    </source>
</reference>
<dbReference type="Pfam" id="PF02458">
    <property type="entry name" value="Transferase"/>
    <property type="match status" value="1"/>
</dbReference>
<dbReference type="PANTHER" id="PTHR31623">
    <property type="entry name" value="F21J9.9"/>
    <property type="match status" value="1"/>
</dbReference>